<comment type="similarity">
    <text evidence="3">Belongs to the HAD-like hydrolase superfamily. CbbY/CbbZ/Gph/YieH family.</text>
</comment>
<gene>
    <name evidence="5" type="ORF">CVM39_04940</name>
</gene>
<comment type="pathway">
    <text evidence="2">Organic acid metabolism; glycolate biosynthesis; glycolate from 2-phosphoglycolate: step 1/1.</text>
</comment>
<keyword evidence="5" id="KW-0378">Hydrolase</keyword>
<dbReference type="EC" id="3.1.3.18" evidence="4"/>
<dbReference type="InterPro" id="IPR023198">
    <property type="entry name" value="PGP-like_dom2"/>
</dbReference>
<organism evidence="5 6">
    <name type="scientific">Pseudooceanicola antarcticus</name>
    <dbReference type="NCBI Taxonomy" id="1247613"/>
    <lineage>
        <taxon>Bacteria</taxon>
        <taxon>Pseudomonadati</taxon>
        <taxon>Pseudomonadota</taxon>
        <taxon>Alphaproteobacteria</taxon>
        <taxon>Rhodobacterales</taxon>
        <taxon>Paracoccaceae</taxon>
        <taxon>Pseudooceanicola</taxon>
    </lineage>
</organism>
<dbReference type="EMBL" id="PGTD01000012">
    <property type="protein sequence ID" value="PJE30961.1"/>
    <property type="molecule type" value="Genomic_DNA"/>
</dbReference>
<sequence>MSMLKGLLFDKDGTLFDFGGTWNAWAGQVLDDLSQGDPQRLQALARSLRFDLETKAFRPDSPAVAETNRELAELLLVHLPEQTLEGLEDFLTEEAAKAPVVPVTDLTALMRDLRSRGFHMGVMTNDSEVSARYQVGDAGITEFFSFIAGFDSGFGSKPDPDPLLAFAASAGLPASQVAMIGDSPHDLIAGRAAGMICVGVLTGLAQAEDLAPYAHVVLPHIGHLPEWLSAQS</sequence>
<dbReference type="SFLD" id="SFLDG01129">
    <property type="entry name" value="C1.5:_HAD__Beta-PGM__Phosphata"/>
    <property type="match status" value="1"/>
</dbReference>
<evidence type="ECO:0000256" key="4">
    <source>
        <dbReference type="ARBA" id="ARBA00013078"/>
    </source>
</evidence>
<dbReference type="GO" id="GO:0016787">
    <property type="term" value="F:hydrolase activity"/>
    <property type="evidence" value="ECO:0007669"/>
    <property type="project" value="UniProtKB-KW"/>
</dbReference>
<dbReference type="PANTHER" id="PTHR43434">
    <property type="entry name" value="PHOSPHOGLYCOLATE PHOSPHATASE"/>
    <property type="match status" value="1"/>
</dbReference>
<evidence type="ECO:0000256" key="3">
    <source>
        <dbReference type="ARBA" id="ARBA00006171"/>
    </source>
</evidence>
<evidence type="ECO:0000313" key="5">
    <source>
        <dbReference type="EMBL" id="PJE30961.1"/>
    </source>
</evidence>
<dbReference type="Gene3D" id="3.40.50.1000">
    <property type="entry name" value="HAD superfamily/HAD-like"/>
    <property type="match status" value="1"/>
</dbReference>
<evidence type="ECO:0000256" key="1">
    <source>
        <dbReference type="ARBA" id="ARBA00000830"/>
    </source>
</evidence>
<dbReference type="InterPro" id="IPR036412">
    <property type="entry name" value="HAD-like_sf"/>
</dbReference>
<protein>
    <recommendedName>
        <fullName evidence="4">phosphoglycolate phosphatase</fullName>
        <ecNumber evidence="4">3.1.3.18</ecNumber>
    </recommendedName>
</protein>
<dbReference type="SFLD" id="SFLDS00003">
    <property type="entry name" value="Haloacid_Dehalogenase"/>
    <property type="match status" value="1"/>
</dbReference>
<comment type="caution">
    <text evidence="5">The sequence shown here is derived from an EMBL/GenBank/DDBJ whole genome shotgun (WGS) entry which is preliminary data.</text>
</comment>
<name>A0ABX4MRG2_9RHOB</name>
<dbReference type="CDD" id="cd01427">
    <property type="entry name" value="HAD_like"/>
    <property type="match status" value="1"/>
</dbReference>
<dbReference type="Gene3D" id="1.10.150.240">
    <property type="entry name" value="Putative phosphatase, domain 2"/>
    <property type="match status" value="1"/>
</dbReference>
<proteinExistence type="inferred from homology"/>
<dbReference type="NCBIfam" id="TIGR01549">
    <property type="entry name" value="HAD-SF-IA-v1"/>
    <property type="match status" value="1"/>
</dbReference>
<dbReference type="PRINTS" id="PR00413">
    <property type="entry name" value="HADHALOGNASE"/>
</dbReference>
<dbReference type="PANTHER" id="PTHR43434:SF1">
    <property type="entry name" value="PHOSPHOGLYCOLATE PHOSPHATASE"/>
    <property type="match status" value="1"/>
</dbReference>
<accession>A0ABX4MRG2</accession>
<dbReference type="InterPro" id="IPR006439">
    <property type="entry name" value="HAD-SF_hydro_IA"/>
</dbReference>
<dbReference type="InterPro" id="IPR050155">
    <property type="entry name" value="HAD-like_hydrolase_sf"/>
</dbReference>
<comment type="catalytic activity">
    <reaction evidence="1">
        <text>2-phosphoglycolate + H2O = glycolate + phosphate</text>
        <dbReference type="Rhea" id="RHEA:14369"/>
        <dbReference type="ChEBI" id="CHEBI:15377"/>
        <dbReference type="ChEBI" id="CHEBI:29805"/>
        <dbReference type="ChEBI" id="CHEBI:43474"/>
        <dbReference type="ChEBI" id="CHEBI:58033"/>
        <dbReference type="EC" id="3.1.3.18"/>
    </reaction>
</comment>
<dbReference type="SUPFAM" id="SSF56784">
    <property type="entry name" value="HAD-like"/>
    <property type="match status" value="1"/>
</dbReference>
<dbReference type="Proteomes" id="UP000231702">
    <property type="component" value="Unassembled WGS sequence"/>
</dbReference>
<reference evidence="5 6" key="1">
    <citation type="journal article" date="2018" name="Int. J. Syst. Evol. Microbiol.">
        <title>Pseudooceanicola lipolyticus sp. nov., a marine alphaproteobacterium, reclassification of Oceanicola flagellatus as Pseudooceanicola flagellatus comb. nov. and emended description of the genus Pseudooceanicola.</title>
        <authorList>
            <person name="Huang M.-M."/>
            <person name="Guo L.-L."/>
            <person name="Wu Y.-H."/>
            <person name="Lai Q.-L."/>
            <person name="Shao Z.-Z."/>
            <person name="Wang C.-S."/>
            <person name="Wu M."/>
            <person name="Xu X.-W."/>
        </authorList>
    </citation>
    <scope>NUCLEOTIDE SEQUENCE [LARGE SCALE GENOMIC DNA]</scope>
    <source>
        <strain evidence="5 6">Ar-45</strain>
    </source>
</reference>
<evidence type="ECO:0000313" key="6">
    <source>
        <dbReference type="Proteomes" id="UP000231702"/>
    </source>
</evidence>
<keyword evidence="6" id="KW-1185">Reference proteome</keyword>
<evidence type="ECO:0000256" key="2">
    <source>
        <dbReference type="ARBA" id="ARBA00004818"/>
    </source>
</evidence>
<dbReference type="InterPro" id="IPR023214">
    <property type="entry name" value="HAD_sf"/>
</dbReference>
<dbReference type="Pfam" id="PF00702">
    <property type="entry name" value="Hydrolase"/>
    <property type="match status" value="1"/>
</dbReference>